<dbReference type="PANTHER" id="PTHR11138">
    <property type="entry name" value="METHIONYL-TRNA FORMYLTRANSFERASE"/>
    <property type="match status" value="1"/>
</dbReference>
<dbReference type="Gene3D" id="3.40.50.12230">
    <property type="match status" value="1"/>
</dbReference>
<name>A0A6M7WG81_RHILI</name>
<evidence type="ECO:0000259" key="1">
    <source>
        <dbReference type="Pfam" id="PF00551"/>
    </source>
</evidence>
<dbReference type="EMBL" id="CP033367">
    <property type="protein sequence ID" value="QKD00826.1"/>
    <property type="molecule type" value="Genomic_DNA"/>
</dbReference>
<dbReference type="Proteomes" id="UP000503017">
    <property type="component" value="Chromosome"/>
</dbReference>
<reference evidence="2 3" key="1">
    <citation type="submission" date="2018-10" db="EMBL/GenBank/DDBJ databases">
        <authorList>
            <person name="Perry B.J."/>
            <person name="Sullivan J.T."/>
            <person name="Murphy R.J.T."/>
            <person name="Ramsay J.P."/>
            <person name="Ronson C.W."/>
        </authorList>
    </citation>
    <scope>NUCLEOTIDE SEQUENCE [LARGE SCALE GENOMIC DNA]</scope>
    <source>
        <strain evidence="2 3">R88b</strain>
    </source>
</reference>
<dbReference type="Pfam" id="PF00551">
    <property type="entry name" value="Formyl_trans_N"/>
    <property type="match status" value="1"/>
</dbReference>
<organism evidence="2 3">
    <name type="scientific">Mesorhizobium loti R88b</name>
    <dbReference type="NCBI Taxonomy" id="935548"/>
    <lineage>
        <taxon>Bacteria</taxon>
        <taxon>Pseudomonadati</taxon>
        <taxon>Pseudomonadota</taxon>
        <taxon>Alphaproteobacteria</taxon>
        <taxon>Hyphomicrobiales</taxon>
        <taxon>Phyllobacteriaceae</taxon>
        <taxon>Mesorhizobium</taxon>
    </lineage>
</organism>
<dbReference type="PANTHER" id="PTHR11138:SF5">
    <property type="entry name" value="METHIONYL-TRNA FORMYLTRANSFERASE, MITOCHONDRIAL"/>
    <property type="match status" value="1"/>
</dbReference>
<protein>
    <recommendedName>
        <fullName evidence="1">Formyl transferase N-terminal domain-containing protein</fullName>
    </recommendedName>
</protein>
<dbReference type="InterPro" id="IPR002376">
    <property type="entry name" value="Formyl_transf_N"/>
</dbReference>
<sequence length="348" mass="38624">MEQPPPASTGISVQADGDVSQNGPVTAVFLLNIDRYTGPLLAGWVQSGNRIGAIVVPGFRRRPKGFSVGNIRRRLQRRLLLKRYLGNIPTRLIEFGKPYDWDVLRRQLSGIEADVLISYAFPRLVPQDALAGFRMGGLNLHPALLPNYRGPHPLHRLVVDGQHAVYGGVTLHRMSAGYDEGDILAQVAFSEADWASKQSLAHSTGTAFRMLVSGAVPAYCRGTLSGMPQPEGDFIWAELEPAHMMVLSSMPMEHVARLWRVLGTVPGIYLRMADRNVRLGVQIRRLGPPTGRAPIKRWASVEFDLADGRVVHLTYNRLLKRLIKVHDRLVPAKTGEAHLEMRLFGQSE</sequence>
<dbReference type="InterPro" id="IPR036477">
    <property type="entry name" value="Formyl_transf_N_sf"/>
</dbReference>
<evidence type="ECO:0000313" key="3">
    <source>
        <dbReference type="Proteomes" id="UP000503017"/>
    </source>
</evidence>
<evidence type="ECO:0000313" key="2">
    <source>
        <dbReference type="EMBL" id="QKD00826.1"/>
    </source>
</evidence>
<dbReference type="SUPFAM" id="SSF53328">
    <property type="entry name" value="Formyltransferase"/>
    <property type="match status" value="1"/>
</dbReference>
<gene>
    <name evidence="2" type="ORF">EB235_04425</name>
</gene>
<dbReference type="AlphaFoldDB" id="A0A6M7WG81"/>
<proteinExistence type="predicted"/>
<feature type="domain" description="Formyl transferase N-terminal" evidence="1">
    <location>
        <begin position="105"/>
        <end position="189"/>
    </location>
</feature>
<dbReference type="GO" id="GO:0004479">
    <property type="term" value="F:methionyl-tRNA formyltransferase activity"/>
    <property type="evidence" value="ECO:0007669"/>
    <property type="project" value="TreeGrafter"/>
</dbReference>
<accession>A0A6M7WG81</accession>